<dbReference type="CDD" id="cd04301">
    <property type="entry name" value="NAT_SF"/>
    <property type="match status" value="1"/>
</dbReference>
<dbReference type="EMBL" id="CT573326">
    <property type="protein sequence ID" value="CAK16701.1"/>
    <property type="molecule type" value="Genomic_DNA"/>
</dbReference>
<proteinExistence type="predicted"/>
<dbReference type="GO" id="GO:0016747">
    <property type="term" value="F:acyltransferase activity, transferring groups other than amino-acyl groups"/>
    <property type="evidence" value="ECO:0007669"/>
    <property type="project" value="InterPro"/>
</dbReference>
<evidence type="ECO:0000313" key="3">
    <source>
        <dbReference type="Proteomes" id="UP000000658"/>
    </source>
</evidence>
<dbReference type="Gene3D" id="3.40.630.30">
    <property type="match status" value="1"/>
</dbReference>
<dbReference type="SUPFAM" id="SSF55729">
    <property type="entry name" value="Acyl-CoA N-acyltransferases (Nat)"/>
    <property type="match status" value="1"/>
</dbReference>
<dbReference type="PROSITE" id="PS51186">
    <property type="entry name" value="GNAT"/>
    <property type="match status" value="1"/>
</dbReference>
<protein>
    <submittedName>
        <fullName evidence="2">Putative acetyltransferase, GNAT family</fullName>
    </submittedName>
</protein>
<organism evidence="2 3">
    <name type="scientific">Pseudomonas entomophila (strain L48)</name>
    <dbReference type="NCBI Taxonomy" id="384676"/>
    <lineage>
        <taxon>Bacteria</taxon>
        <taxon>Pseudomonadati</taxon>
        <taxon>Pseudomonadota</taxon>
        <taxon>Gammaproteobacteria</taxon>
        <taxon>Pseudomonadales</taxon>
        <taxon>Pseudomonadaceae</taxon>
        <taxon>Pseudomonas</taxon>
    </lineage>
</organism>
<sequence>MRTLLTALTCIPLPQLQRRLLEHFYRQHGSRMRANGEGELWVARADEIVGGMSLQAEADGHWLTGLFVAPQWRGRQVASRLVEAALTARPGPTWLFCHPDLEGFYQRLGFTPTSDLPEALASRLARYQRSKPLLAMTRGQSSATSRPGNSTSV</sequence>
<dbReference type="AlphaFoldDB" id="Q1I6N4"/>
<feature type="domain" description="N-acetyltransferase" evidence="1">
    <location>
        <begin position="1"/>
        <end position="134"/>
    </location>
</feature>
<reference evidence="2 3" key="1">
    <citation type="journal article" date="2006" name="Nat. Biotechnol.">
        <title>Complete genome sequence of the entomopathogenic and metabolically versatile soil bacterium Pseudomonas entomophila.</title>
        <authorList>
            <person name="Vodovar N."/>
            <person name="Vallenet D."/>
            <person name="Cruveiller S."/>
            <person name="Rouy Z."/>
            <person name="Barbe V."/>
            <person name="Acosta C."/>
            <person name="Cattolico L."/>
            <person name="Jubin C."/>
            <person name="Lajus A."/>
            <person name="Segurens B."/>
            <person name="Vacherie B."/>
            <person name="Wincker P."/>
            <person name="Weissenbach J."/>
            <person name="Lemaitre B."/>
            <person name="Medigue C."/>
            <person name="Boccard F."/>
        </authorList>
    </citation>
    <scope>NUCLEOTIDE SEQUENCE [LARGE SCALE GENOMIC DNA]</scope>
    <source>
        <strain evidence="2 3">L48</strain>
    </source>
</reference>
<dbReference type="Proteomes" id="UP000000658">
    <property type="component" value="Chromosome"/>
</dbReference>
<evidence type="ECO:0000259" key="1">
    <source>
        <dbReference type="PROSITE" id="PS51186"/>
    </source>
</evidence>
<dbReference type="HOGENOM" id="CLU_120018_0_0_6"/>
<dbReference type="InterPro" id="IPR000182">
    <property type="entry name" value="GNAT_dom"/>
</dbReference>
<dbReference type="InterPro" id="IPR016181">
    <property type="entry name" value="Acyl_CoA_acyltransferase"/>
</dbReference>
<accession>Q1I6N4</accession>
<dbReference type="KEGG" id="pen:PSEEN4002"/>
<name>Q1I6N4_PSEE4</name>
<dbReference type="STRING" id="384676.PSEEN4002"/>
<dbReference type="Pfam" id="PF13508">
    <property type="entry name" value="Acetyltransf_7"/>
    <property type="match status" value="1"/>
</dbReference>
<dbReference type="eggNOG" id="COG0454">
    <property type="taxonomic scope" value="Bacteria"/>
</dbReference>
<evidence type="ECO:0000313" key="2">
    <source>
        <dbReference type="EMBL" id="CAK16701.1"/>
    </source>
</evidence>
<gene>
    <name evidence="2" type="ordered locus">PSEEN4002</name>
</gene>
<keyword evidence="2" id="KW-0808">Transferase</keyword>